<dbReference type="AlphaFoldDB" id="A0A0A9DLL7"/>
<dbReference type="EMBL" id="GBRH01213263">
    <property type="protein sequence ID" value="JAD84632.1"/>
    <property type="molecule type" value="Transcribed_RNA"/>
</dbReference>
<accession>A0A0A9DLL7</accession>
<sequence>MICKGSYFTRTAPSRCWHTKLWTRCPIIIYINRTRHTLGVFLIRFASTFLRPLDARITQRLYMLCIFPNPVHFQR</sequence>
<proteinExistence type="predicted"/>
<evidence type="ECO:0000313" key="1">
    <source>
        <dbReference type="EMBL" id="JAD84632.1"/>
    </source>
</evidence>
<organism evidence="1">
    <name type="scientific">Arundo donax</name>
    <name type="common">Giant reed</name>
    <name type="synonym">Donax arundinaceus</name>
    <dbReference type="NCBI Taxonomy" id="35708"/>
    <lineage>
        <taxon>Eukaryota</taxon>
        <taxon>Viridiplantae</taxon>
        <taxon>Streptophyta</taxon>
        <taxon>Embryophyta</taxon>
        <taxon>Tracheophyta</taxon>
        <taxon>Spermatophyta</taxon>
        <taxon>Magnoliopsida</taxon>
        <taxon>Liliopsida</taxon>
        <taxon>Poales</taxon>
        <taxon>Poaceae</taxon>
        <taxon>PACMAD clade</taxon>
        <taxon>Arundinoideae</taxon>
        <taxon>Arundineae</taxon>
        <taxon>Arundo</taxon>
    </lineage>
</organism>
<name>A0A0A9DLL7_ARUDO</name>
<protein>
    <submittedName>
        <fullName evidence="1">Uncharacterized protein</fullName>
    </submittedName>
</protein>
<reference evidence="1" key="1">
    <citation type="submission" date="2014-09" db="EMBL/GenBank/DDBJ databases">
        <authorList>
            <person name="Magalhaes I.L.F."/>
            <person name="Oliveira U."/>
            <person name="Santos F.R."/>
            <person name="Vidigal T.H.D.A."/>
            <person name="Brescovit A.D."/>
            <person name="Santos A.J."/>
        </authorList>
    </citation>
    <scope>NUCLEOTIDE SEQUENCE</scope>
    <source>
        <tissue evidence="1">Shoot tissue taken approximately 20 cm above the soil surface</tissue>
    </source>
</reference>
<reference evidence="1" key="2">
    <citation type="journal article" date="2015" name="Data Brief">
        <title>Shoot transcriptome of the giant reed, Arundo donax.</title>
        <authorList>
            <person name="Barrero R.A."/>
            <person name="Guerrero F.D."/>
            <person name="Moolhuijzen P."/>
            <person name="Goolsby J.A."/>
            <person name="Tidwell J."/>
            <person name="Bellgard S.E."/>
            <person name="Bellgard M.I."/>
        </authorList>
    </citation>
    <scope>NUCLEOTIDE SEQUENCE</scope>
    <source>
        <tissue evidence="1">Shoot tissue taken approximately 20 cm above the soil surface</tissue>
    </source>
</reference>